<evidence type="ECO:0000313" key="10">
    <source>
        <dbReference type="EMBL" id="WPK26591.1"/>
    </source>
</evidence>
<dbReference type="SUPFAM" id="SSF57701">
    <property type="entry name" value="Zn2/Cys6 DNA-binding domain"/>
    <property type="match status" value="1"/>
</dbReference>
<keyword evidence="8" id="KW-0539">Nucleus</keyword>
<keyword evidence="7" id="KW-0804">Transcription</keyword>
<reference evidence="10 11" key="1">
    <citation type="submission" date="2023-10" db="EMBL/GenBank/DDBJ databases">
        <title>Draft Genome Sequence of Candida saopaulonensis from a very Premature Infant with Sepsis.</title>
        <authorList>
            <person name="Ning Y."/>
            <person name="Dai R."/>
            <person name="Xiao M."/>
            <person name="Xu Y."/>
            <person name="Yan Q."/>
            <person name="Zhang L."/>
        </authorList>
    </citation>
    <scope>NUCLEOTIDE SEQUENCE [LARGE SCALE GENOMIC DNA]</scope>
    <source>
        <strain evidence="10 11">19XY460</strain>
    </source>
</reference>
<keyword evidence="6" id="KW-0238">DNA-binding</keyword>
<dbReference type="GO" id="GO:0003677">
    <property type="term" value="F:DNA binding"/>
    <property type="evidence" value="ECO:0007669"/>
    <property type="project" value="UniProtKB-KW"/>
</dbReference>
<sequence>MLDMKEEPKRRGKYGRPCDRCASRRVRCMPLPNSKRCVGCTNMNIECTHNRVRHKSGPKLRKREPEIKRESPQNMVLPLLQPMAPVVDGYSATMDSGAMKILADLDLGQAEIDDTVVAAAAAEAALSFSVPLVPLAASVVGDGVPNVLAIPTVPNGGIPNLRGVPTATANTGPVAPETGDIFEAFLTAPVHLSKFSVDHLLPRLQVYQTWFYGSWPVLSVAELILTILDGAQMRYEKNTIRLTEQNAMLYALCCSVCAAITTQISFVSDKDTVLDYNTFSASEYADEARRVRNLFDFSAAPNVQTLLSSFFLYAHYVNNKGRTLQAIIYLREAITIAQLLGFHEEISYEGKTRAEIHRWRKIYYTLLITERFMCFEDGMPVVLEPCIAFPNLDDEEYPSLLVGFTELIRVFSVPTKEFFAEIGLKSNKQAHGEAPTTEKKERILLVQQKLWNITLGIKKIANSQKLDVLLSRSWLRALAWHLTSENGLVMATGNADNCFDLEFPVTIAKDFLAQTKDLPMFAFEANGPGVCLKLLEIATSVTQTIQKENPSTFSLSVLESLFQIITKCENDVTLPLDTYQKIGNVISYFKTKTIPRLMHPTEQYRGPYIEELIDDVDVDGEEAKGDDNDCVRFTPQTVVGTETPMYKSFHLNAGYDGIGGVSLGATPSMDFRENLDQYNQAMAEMRRSGKISTASSSVSLNNMMNMIMTQTPQGQDKCGGALEEFLAGFTGKSGNCMTSET</sequence>
<keyword evidence="11" id="KW-1185">Reference proteome</keyword>
<dbReference type="AlphaFoldDB" id="A0AAX4HDQ3"/>
<keyword evidence="5" id="KW-0805">Transcription regulation</keyword>
<keyword evidence="4" id="KW-0862">Zinc</keyword>
<feature type="domain" description="Zn(2)-C6 fungal-type" evidence="9">
    <location>
        <begin position="17"/>
        <end position="47"/>
    </location>
</feature>
<evidence type="ECO:0000256" key="4">
    <source>
        <dbReference type="ARBA" id="ARBA00022833"/>
    </source>
</evidence>
<dbReference type="Pfam" id="PF04082">
    <property type="entry name" value="Fungal_trans"/>
    <property type="match status" value="1"/>
</dbReference>
<dbReference type="InterPro" id="IPR007219">
    <property type="entry name" value="XnlR_reg_dom"/>
</dbReference>
<evidence type="ECO:0000256" key="6">
    <source>
        <dbReference type="ARBA" id="ARBA00023125"/>
    </source>
</evidence>
<dbReference type="SMART" id="SM00906">
    <property type="entry name" value="Fungal_trans"/>
    <property type="match status" value="1"/>
</dbReference>
<comment type="subcellular location">
    <subcellularLocation>
        <location evidence="1">Nucleus</location>
    </subcellularLocation>
</comment>
<evidence type="ECO:0000256" key="2">
    <source>
        <dbReference type="ARBA" id="ARBA00009382"/>
    </source>
</evidence>
<dbReference type="GO" id="GO:0006351">
    <property type="term" value="P:DNA-templated transcription"/>
    <property type="evidence" value="ECO:0007669"/>
    <property type="project" value="InterPro"/>
</dbReference>
<evidence type="ECO:0000259" key="9">
    <source>
        <dbReference type="PROSITE" id="PS00463"/>
    </source>
</evidence>
<dbReference type="PANTHER" id="PTHR31668:SF18">
    <property type="entry name" value="MALTOSE FERMENTATION REGULATORY PROTEIN MAL13-RELATED"/>
    <property type="match status" value="1"/>
</dbReference>
<dbReference type="CDD" id="cd00067">
    <property type="entry name" value="GAL4"/>
    <property type="match status" value="1"/>
</dbReference>
<dbReference type="PANTHER" id="PTHR31668">
    <property type="entry name" value="GLUCOSE TRANSPORT TRANSCRIPTION REGULATOR RGT1-RELATED-RELATED"/>
    <property type="match status" value="1"/>
</dbReference>
<evidence type="ECO:0000256" key="7">
    <source>
        <dbReference type="ARBA" id="ARBA00023163"/>
    </source>
</evidence>
<dbReference type="GeneID" id="88175012"/>
<dbReference type="GO" id="GO:0000981">
    <property type="term" value="F:DNA-binding transcription factor activity, RNA polymerase II-specific"/>
    <property type="evidence" value="ECO:0007669"/>
    <property type="project" value="InterPro"/>
</dbReference>
<dbReference type="Proteomes" id="UP001338582">
    <property type="component" value="Chromosome 5"/>
</dbReference>
<dbReference type="InterPro" id="IPR036864">
    <property type="entry name" value="Zn2-C6_fun-type_DNA-bd_sf"/>
</dbReference>
<dbReference type="GO" id="GO:0008270">
    <property type="term" value="F:zinc ion binding"/>
    <property type="evidence" value="ECO:0007669"/>
    <property type="project" value="InterPro"/>
</dbReference>
<name>A0AAX4HDQ3_9ASCO</name>
<evidence type="ECO:0000256" key="8">
    <source>
        <dbReference type="ARBA" id="ARBA00023242"/>
    </source>
</evidence>
<protein>
    <recommendedName>
        <fullName evidence="9">Zn(2)-C6 fungal-type domain-containing protein</fullName>
    </recommendedName>
</protein>
<dbReference type="KEGG" id="asau:88175012"/>
<evidence type="ECO:0000256" key="3">
    <source>
        <dbReference type="ARBA" id="ARBA00022723"/>
    </source>
</evidence>
<dbReference type="GO" id="GO:0005634">
    <property type="term" value="C:nucleus"/>
    <property type="evidence" value="ECO:0007669"/>
    <property type="project" value="UniProtKB-SubCell"/>
</dbReference>
<keyword evidence="3" id="KW-0479">Metal-binding</keyword>
<dbReference type="EMBL" id="CP138898">
    <property type="protein sequence ID" value="WPK26591.1"/>
    <property type="molecule type" value="Genomic_DNA"/>
</dbReference>
<dbReference type="InterPro" id="IPR001138">
    <property type="entry name" value="Zn2Cys6_DnaBD"/>
</dbReference>
<proteinExistence type="inferred from homology"/>
<gene>
    <name evidence="10" type="ORF">PUMCH_003949</name>
</gene>
<dbReference type="RefSeq" id="XP_062878972.1">
    <property type="nucleotide sequence ID" value="XM_063022902.1"/>
</dbReference>
<evidence type="ECO:0000256" key="5">
    <source>
        <dbReference type="ARBA" id="ARBA00023015"/>
    </source>
</evidence>
<accession>A0AAX4HDQ3</accession>
<evidence type="ECO:0000256" key="1">
    <source>
        <dbReference type="ARBA" id="ARBA00004123"/>
    </source>
</evidence>
<evidence type="ECO:0000313" key="11">
    <source>
        <dbReference type="Proteomes" id="UP001338582"/>
    </source>
</evidence>
<dbReference type="CDD" id="cd12148">
    <property type="entry name" value="fungal_TF_MHR"/>
    <property type="match status" value="1"/>
</dbReference>
<comment type="similarity">
    <text evidence="2">Belongs to the MAL13 family.</text>
</comment>
<dbReference type="PROSITE" id="PS00463">
    <property type="entry name" value="ZN2_CY6_FUNGAL_1"/>
    <property type="match status" value="1"/>
</dbReference>
<organism evidence="10 11">
    <name type="scientific">Australozyma saopauloensis</name>
    <dbReference type="NCBI Taxonomy" id="291208"/>
    <lineage>
        <taxon>Eukaryota</taxon>
        <taxon>Fungi</taxon>
        <taxon>Dikarya</taxon>
        <taxon>Ascomycota</taxon>
        <taxon>Saccharomycotina</taxon>
        <taxon>Pichiomycetes</taxon>
        <taxon>Metschnikowiaceae</taxon>
        <taxon>Australozyma</taxon>
    </lineage>
</organism>
<dbReference type="InterPro" id="IPR050797">
    <property type="entry name" value="Carb_Metab_Trans_Reg"/>
</dbReference>